<comment type="caution">
    <text evidence="2">The sequence shown here is derived from an EMBL/GenBank/DDBJ whole genome shotgun (WGS) entry which is preliminary data.</text>
</comment>
<gene>
    <name evidence="2" type="ORF">BDP27DRAFT_1310128</name>
</gene>
<sequence length="382" mass="42446">VYGLYPTQTEEGSRNSFLVQATWTVSVHTLEALQEQTAQTSVFRNLASTALKIYEVIQGRKDNTDAEVLRQLASVACNIVYEMLRASTEIYFPDLLKDAEEILTRIFEEIRPNQGHQAIRSFPRGVGSPRMNISQLQDYRNQLCFMLNDFRFHPLRSQIGNLHQKSVHPQDTTRHRTQERAPYQAKHIEEGRGDLPTLRTSSLLPRHNKSDEPRNFSMDGASTTTTQRDSIGRDAGVGPLSIRASLGITSRPNDVFVASNTVSNAVYHTDTTGTPPIPIAPRNISVTGNNVRGNSSTVSSENNSINENIGNTTNNFFGPQFFVYSPPPISAFLPPDILPSPPVNPGCAHIPAGYNTYQRMPGGNTLEHRKERHGLYTGSLCL</sequence>
<dbReference type="EMBL" id="JADNRY010000001">
    <property type="protein sequence ID" value="KAF9078753.1"/>
    <property type="molecule type" value="Genomic_DNA"/>
</dbReference>
<dbReference type="Proteomes" id="UP000772434">
    <property type="component" value="Unassembled WGS sequence"/>
</dbReference>
<evidence type="ECO:0000313" key="2">
    <source>
        <dbReference type="EMBL" id="KAF9078753.1"/>
    </source>
</evidence>
<accession>A0A9P5UH71</accession>
<feature type="region of interest" description="Disordered" evidence="1">
    <location>
        <begin position="186"/>
        <end position="236"/>
    </location>
</feature>
<organism evidence="2 3">
    <name type="scientific">Rhodocollybia butyracea</name>
    <dbReference type="NCBI Taxonomy" id="206335"/>
    <lineage>
        <taxon>Eukaryota</taxon>
        <taxon>Fungi</taxon>
        <taxon>Dikarya</taxon>
        <taxon>Basidiomycota</taxon>
        <taxon>Agaricomycotina</taxon>
        <taxon>Agaricomycetes</taxon>
        <taxon>Agaricomycetidae</taxon>
        <taxon>Agaricales</taxon>
        <taxon>Marasmiineae</taxon>
        <taxon>Omphalotaceae</taxon>
        <taxon>Rhodocollybia</taxon>
    </lineage>
</organism>
<keyword evidence="3" id="KW-1185">Reference proteome</keyword>
<evidence type="ECO:0000256" key="1">
    <source>
        <dbReference type="SAM" id="MobiDB-lite"/>
    </source>
</evidence>
<reference evidence="2" key="1">
    <citation type="submission" date="2020-11" db="EMBL/GenBank/DDBJ databases">
        <authorList>
            <consortium name="DOE Joint Genome Institute"/>
            <person name="Ahrendt S."/>
            <person name="Riley R."/>
            <person name="Andreopoulos W."/>
            <person name="Labutti K."/>
            <person name="Pangilinan J."/>
            <person name="Ruiz-Duenas F.J."/>
            <person name="Barrasa J.M."/>
            <person name="Sanchez-Garcia M."/>
            <person name="Camarero S."/>
            <person name="Miyauchi S."/>
            <person name="Serrano A."/>
            <person name="Linde D."/>
            <person name="Babiker R."/>
            <person name="Drula E."/>
            <person name="Ayuso-Fernandez I."/>
            <person name="Pacheco R."/>
            <person name="Padilla G."/>
            <person name="Ferreira P."/>
            <person name="Barriuso J."/>
            <person name="Kellner H."/>
            <person name="Castanera R."/>
            <person name="Alfaro M."/>
            <person name="Ramirez L."/>
            <person name="Pisabarro A.G."/>
            <person name="Kuo A."/>
            <person name="Tritt A."/>
            <person name="Lipzen A."/>
            <person name="He G."/>
            <person name="Yan M."/>
            <person name="Ng V."/>
            <person name="Cullen D."/>
            <person name="Martin F."/>
            <person name="Rosso M.-N."/>
            <person name="Henrissat B."/>
            <person name="Hibbett D."/>
            <person name="Martinez A.T."/>
            <person name="Grigoriev I.V."/>
        </authorList>
    </citation>
    <scope>NUCLEOTIDE SEQUENCE</scope>
    <source>
        <strain evidence="2">AH 40177</strain>
    </source>
</reference>
<feature type="compositionally biased region" description="Polar residues" evidence="1">
    <location>
        <begin position="220"/>
        <end position="229"/>
    </location>
</feature>
<dbReference type="AlphaFoldDB" id="A0A9P5UH71"/>
<feature type="non-terminal residue" evidence="2">
    <location>
        <position position="382"/>
    </location>
</feature>
<proteinExistence type="predicted"/>
<evidence type="ECO:0000313" key="3">
    <source>
        <dbReference type="Proteomes" id="UP000772434"/>
    </source>
</evidence>
<protein>
    <submittedName>
        <fullName evidence="2">Uncharacterized protein</fullName>
    </submittedName>
</protein>
<name>A0A9P5UH71_9AGAR</name>